<reference evidence="2 3" key="1">
    <citation type="submission" date="2013-11" db="EMBL/GenBank/DDBJ databases">
        <title>The Genome Sequence of Phytophthora parasitica CJ01A1.</title>
        <authorList>
            <consortium name="The Broad Institute Genomics Platform"/>
            <person name="Russ C."/>
            <person name="Tyler B."/>
            <person name="Panabieres F."/>
            <person name="Shan W."/>
            <person name="Tripathy S."/>
            <person name="Grunwald N."/>
            <person name="Machado M."/>
            <person name="Johnson C.S."/>
            <person name="Walker B."/>
            <person name="Young S.K."/>
            <person name="Zeng Q."/>
            <person name="Gargeya S."/>
            <person name="Fitzgerald M."/>
            <person name="Haas B."/>
            <person name="Abouelleil A."/>
            <person name="Allen A.W."/>
            <person name="Alvarado L."/>
            <person name="Arachchi H.M."/>
            <person name="Berlin A.M."/>
            <person name="Chapman S.B."/>
            <person name="Gainer-Dewar J."/>
            <person name="Goldberg J."/>
            <person name="Griggs A."/>
            <person name="Gujja S."/>
            <person name="Hansen M."/>
            <person name="Howarth C."/>
            <person name="Imamovic A."/>
            <person name="Ireland A."/>
            <person name="Larimer J."/>
            <person name="McCowan C."/>
            <person name="Murphy C."/>
            <person name="Pearson M."/>
            <person name="Poon T.W."/>
            <person name="Priest M."/>
            <person name="Roberts A."/>
            <person name="Saif S."/>
            <person name="Shea T."/>
            <person name="Sisk P."/>
            <person name="Sykes S."/>
            <person name="Wortman J."/>
            <person name="Nusbaum C."/>
            <person name="Birren B."/>
        </authorList>
    </citation>
    <scope>NUCLEOTIDE SEQUENCE [LARGE SCALE GENOMIC DNA]</scope>
    <source>
        <strain evidence="2 3">CJ01A1</strain>
    </source>
</reference>
<dbReference type="OrthoDB" id="146856at2759"/>
<protein>
    <submittedName>
        <fullName evidence="2">Uncharacterized protein</fullName>
    </submittedName>
</protein>
<dbReference type="AlphaFoldDB" id="W2VW41"/>
<evidence type="ECO:0000256" key="1">
    <source>
        <dbReference type="SAM" id="Coils"/>
    </source>
</evidence>
<proteinExistence type="predicted"/>
<comment type="caution">
    <text evidence="2">The sequence shown here is derived from an EMBL/GenBank/DDBJ whole genome shotgun (WGS) entry which is preliminary data.</text>
</comment>
<evidence type="ECO:0000313" key="3">
    <source>
        <dbReference type="Proteomes" id="UP000018958"/>
    </source>
</evidence>
<feature type="coiled-coil region" evidence="1">
    <location>
        <begin position="22"/>
        <end position="49"/>
    </location>
</feature>
<sequence length="260" mass="29778">MAHQQEHNIVTELVESFIVEENNALLSKLRSAVNEAQALRLRLTRLNTLFNMAGGLNTRLQRELVDLRSACEMMDIIAREYFINNAEARARWAPYCSFEDEEFQRLITEANAGFPTDLAILMEPTQEDEDDRDSIIDILELTEEEMRDFMDSSSSMSFGPCCVADVFAYYEDNGITKSALLSMTSVVNEPDEDLSARITATFWQECSSKILQHLTHNEDDLAAVQDLMTKLRTIKQSAKLRFKTTLRPVIRQDTRWGSNF</sequence>
<gene>
    <name evidence="2" type="ORF">F441_21188</name>
</gene>
<dbReference type="EMBL" id="ANIX01004229">
    <property type="protein sequence ID" value="ETP01594.1"/>
    <property type="molecule type" value="Genomic_DNA"/>
</dbReference>
<keyword evidence="1" id="KW-0175">Coiled coil</keyword>
<organism evidence="2 3">
    <name type="scientific">Phytophthora nicotianae CJ01A1</name>
    <dbReference type="NCBI Taxonomy" id="1317063"/>
    <lineage>
        <taxon>Eukaryota</taxon>
        <taxon>Sar</taxon>
        <taxon>Stramenopiles</taxon>
        <taxon>Oomycota</taxon>
        <taxon>Peronosporomycetes</taxon>
        <taxon>Peronosporales</taxon>
        <taxon>Peronosporaceae</taxon>
        <taxon>Phytophthora</taxon>
    </lineage>
</organism>
<name>W2VW41_PHYNI</name>
<dbReference type="Proteomes" id="UP000018958">
    <property type="component" value="Unassembled WGS sequence"/>
</dbReference>
<accession>W2VW41</accession>
<evidence type="ECO:0000313" key="2">
    <source>
        <dbReference type="EMBL" id="ETP01594.1"/>
    </source>
</evidence>